<protein>
    <submittedName>
        <fullName evidence="2">Uncharacterized protein</fullName>
    </submittedName>
</protein>
<name>A0AA43XHI0_9CLOT</name>
<feature type="transmembrane region" description="Helical" evidence="1">
    <location>
        <begin position="113"/>
        <end position="135"/>
    </location>
</feature>
<evidence type="ECO:0000256" key="1">
    <source>
        <dbReference type="SAM" id="Phobius"/>
    </source>
</evidence>
<dbReference type="Proteomes" id="UP000449710">
    <property type="component" value="Unassembled WGS sequence"/>
</dbReference>
<organism evidence="2 3">
    <name type="scientific">Isachenkonia alkalipeptolytica</name>
    <dbReference type="NCBI Taxonomy" id="2565777"/>
    <lineage>
        <taxon>Bacteria</taxon>
        <taxon>Bacillati</taxon>
        <taxon>Bacillota</taxon>
        <taxon>Clostridia</taxon>
        <taxon>Eubacteriales</taxon>
        <taxon>Clostridiaceae</taxon>
        <taxon>Isachenkonia</taxon>
    </lineage>
</organism>
<feature type="transmembrane region" description="Helical" evidence="1">
    <location>
        <begin position="147"/>
        <end position="171"/>
    </location>
</feature>
<feature type="transmembrane region" description="Helical" evidence="1">
    <location>
        <begin position="12"/>
        <end position="32"/>
    </location>
</feature>
<keyword evidence="1" id="KW-0472">Membrane</keyword>
<dbReference type="RefSeq" id="WP_160718265.1">
    <property type="nucleotide sequence ID" value="NZ_SUMG01000001.1"/>
</dbReference>
<keyword evidence="1" id="KW-1133">Transmembrane helix</keyword>
<keyword evidence="1" id="KW-0812">Transmembrane</keyword>
<dbReference type="AlphaFoldDB" id="A0AA43XHI0"/>
<proteinExistence type="predicted"/>
<gene>
    <name evidence="2" type="ORF">ISALK_00445</name>
</gene>
<sequence>MKLLELQLKDLVLIALTVSAVFVLGYILIPVMQFMPLPAYKAIIVSPIYAGGVTFLTKKIPKIGIPSLLGLLIGVLLSGFFIGMFFIAFFGGILTDLFSFLVFRGYKSKRSIILSSAFFPAVQLPLTFYMAAYTIGGVSGEALSHPVLVIVPTILTFVLGYLASVGTFRLLERRNL</sequence>
<accession>A0AA43XHI0</accession>
<reference evidence="2 3" key="1">
    <citation type="submission" date="2019-04" db="EMBL/GenBank/DDBJ databases">
        <title>Isachenkonia alkalipeptolytica gen. nov. sp. nov. a new anaerobic, alkiliphilic organothrophic bacterium capable to reduce synthesized ferrihydrite isolated from a soda lake.</title>
        <authorList>
            <person name="Toshchakov S.V."/>
            <person name="Zavarzina D.G."/>
            <person name="Zhilina T.N."/>
            <person name="Kostrikina N.A."/>
            <person name="Kublanov I.V."/>
        </authorList>
    </citation>
    <scope>NUCLEOTIDE SEQUENCE [LARGE SCALE GENOMIC DNA]</scope>
    <source>
        <strain evidence="2 3">Z-1701</strain>
    </source>
</reference>
<evidence type="ECO:0000313" key="3">
    <source>
        <dbReference type="Proteomes" id="UP000449710"/>
    </source>
</evidence>
<feature type="transmembrane region" description="Helical" evidence="1">
    <location>
        <begin position="63"/>
        <end position="81"/>
    </location>
</feature>
<evidence type="ECO:0000313" key="2">
    <source>
        <dbReference type="EMBL" id="NBG86957.1"/>
    </source>
</evidence>
<keyword evidence="3" id="KW-1185">Reference proteome</keyword>
<comment type="caution">
    <text evidence="2">The sequence shown here is derived from an EMBL/GenBank/DDBJ whole genome shotgun (WGS) entry which is preliminary data.</text>
</comment>
<dbReference type="EMBL" id="SUMG01000001">
    <property type="protein sequence ID" value="NBG86957.1"/>
    <property type="molecule type" value="Genomic_DNA"/>
</dbReference>